<reference evidence="3" key="3">
    <citation type="journal article" date="2019" name="BMC Res. Notes">
        <title>Complete genome sequence of the Sulfodiicoccus acidiphilus strain HS-1T, the first crenarchaeon that lacks polB3, isolated from an acidic hot spring in Ohwaku-dani, Hakone, Japan.</title>
        <authorList>
            <person name="Sakai H.D."/>
            <person name="Kurosawa N."/>
        </authorList>
    </citation>
    <scope>NUCLEOTIDE SEQUENCE</scope>
    <source>
        <strain evidence="3">HS-1</strain>
    </source>
</reference>
<feature type="transmembrane region" description="Helical" evidence="1">
    <location>
        <begin position="153"/>
        <end position="172"/>
    </location>
</feature>
<keyword evidence="1" id="KW-0812">Transmembrane</keyword>
<feature type="domain" description="Major facilitator superfamily (MFS) profile" evidence="2">
    <location>
        <begin position="127"/>
        <end position="387"/>
    </location>
</feature>
<dbReference type="PROSITE" id="PS50850">
    <property type="entry name" value="MFS"/>
    <property type="match status" value="1"/>
</dbReference>
<organism evidence="3 5">
    <name type="scientific">Sulfodiicoccus acidiphilus</name>
    <dbReference type="NCBI Taxonomy" id="1670455"/>
    <lineage>
        <taxon>Archaea</taxon>
        <taxon>Thermoproteota</taxon>
        <taxon>Thermoprotei</taxon>
        <taxon>Sulfolobales</taxon>
        <taxon>Sulfolobaceae</taxon>
        <taxon>Sulfodiicoccus</taxon>
    </lineage>
</organism>
<proteinExistence type="predicted"/>
<reference evidence="4" key="4">
    <citation type="submission" date="2020-09" db="EMBL/GenBank/DDBJ databases">
        <authorList>
            <person name="Sun Q."/>
            <person name="Ohkuma M."/>
        </authorList>
    </citation>
    <scope>NUCLEOTIDE SEQUENCE</scope>
    <source>
        <strain evidence="4">JCM 31740</strain>
    </source>
</reference>
<dbReference type="InterPro" id="IPR052528">
    <property type="entry name" value="Sugar_transport-like"/>
</dbReference>
<dbReference type="PANTHER" id="PTHR23526:SF2">
    <property type="entry name" value="MAJOR FACILITATOR SUPERFAMILY (MFS) PROFILE DOMAIN-CONTAINING PROTEIN"/>
    <property type="match status" value="1"/>
</dbReference>
<dbReference type="InterPro" id="IPR020846">
    <property type="entry name" value="MFS_dom"/>
</dbReference>
<reference evidence="4" key="1">
    <citation type="journal article" date="2014" name="Int. J. Syst. Evol. Microbiol.">
        <title>Complete genome sequence of Corynebacterium casei LMG S-19264T (=DSM 44701T), isolated from a smear-ripened cheese.</title>
        <authorList>
            <consortium name="US DOE Joint Genome Institute (JGI-PGF)"/>
            <person name="Walter F."/>
            <person name="Albersmeier A."/>
            <person name="Kalinowski J."/>
            <person name="Ruckert C."/>
        </authorList>
    </citation>
    <scope>NUCLEOTIDE SEQUENCE</scope>
    <source>
        <strain evidence="4">JCM 31740</strain>
    </source>
</reference>
<dbReference type="InterPro" id="IPR011701">
    <property type="entry name" value="MFS"/>
</dbReference>
<dbReference type="EMBL" id="AP018553">
    <property type="protein sequence ID" value="BBD72288.1"/>
    <property type="molecule type" value="Genomic_DNA"/>
</dbReference>
<keyword evidence="1" id="KW-1133">Transmembrane helix</keyword>
<dbReference type="AlphaFoldDB" id="A0A348B286"/>
<dbReference type="OrthoDB" id="117970at2157"/>
<gene>
    <name evidence="4" type="ORF">GCM10007116_05430</name>
    <name evidence="3" type="ORF">HS1genome_0677</name>
</gene>
<sequence length="387" mass="41568">MAKLRTYAVLQTLASSLTQPFVNFLAALLGVDGIDLGIIATANTFFSSISQLALSSIKTSPKKLILLADVSVGILWYLMVAIGINYPAAYVGIYIAISCLSGMSTFGWLIVLERFSIGARGKRLAEYGFYSSIGGLIATLVTGLLVGSNYSNFAPVFLASGSIYLTNGLLTLRWEEVAEARPSKPSLPKVWKFLGITAAFNATWAFAWPLFPLAQVYVYHMNALQVGLTSVIAGCSTLILQRRIGALVDRYRKFMMFLGRLGLVTFPLAYALGTSVYDIYGAQIVSGFTGSISSTAYYSYLFDKVEDKRRGIAFYNAFSGVGALAGGILGGLMATLLAPLGQTFSLRLLLLSAALGRLAASTLYLFLDDARSSAPPPSRAEAVARHH</sequence>
<feature type="transmembrane region" description="Helical" evidence="1">
    <location>
        <begin position="312"/>
        <end position="338"/>
    </location>
</feature>
<dbReference type="Pfam" id="PF07690">
    <property type="entry name" value="MFS_1"/>
    <property type="match status" value="1"/>
</dbReference>
<dbReference type="Proteomes" id="UP000276741">
    <property type="component" value="Chromosome"/>
</dbReference>
<feature type="transmembrane region" description="Helical" evidence="1">
    <location>
        <begin position="344"/>
        <end position="367"/>
    </location>
</feature>
<protein>
    <submittedName>
        <fullName evidence="3">MFS transporter</fullName>
    </submittedName>
</protein>
<dbReference type="SUPFAM" id="SSF103473">
    <property type="entry name" value="MFS general substrate transporter"/>
    <property type="match status" value="1"/>
</dbReference>
<dbReference type="PANTHER" id="PTHR23526">
    <property type="entry name" value="INTEGRAL MEMBRANE TRANSPORT PROTEIN-RELATED"/>
    <property type="match status" value="1"/>
</dbReference>
<dbReference type="RefSeq" id="WP_126449632.1">
    <property type="nucleotide sequence ID" value="NZ_AP018553.1"/>
</dbReference>
<evidence type="ECO:0000259" key="2">
    <source>
        <dbReference type="PROSITE" id="PS50850"/>
    </source>
</evidence>
<dbReference type="KEGG" id="sacd:HS1genome_0677"/>
<dbReference type="Proteomes" id="UP000616143">
    <property type="component" value="Unassembled WGS sequence"/>
</dbReference>
<dbReference type="Gene3D" id="1.20.1250.20">
    <property type="entry name" value="MFS general substrate transporter like domains"/>
    <property type="match status" value="2"/>
</dbReference>
<accession>A0A348B286</accession>
<dbReference type="GO" id="GO:0022857">
    <property type="term" value="F:transmembrane transporter activity"/>
    <property type="evidence" value="ECO:0007669"/>
    <property type="project" value="InterPro"/>
</dbReference>
<feature type="transmembrane region" description="Helical" evidence="1">
    <location>
        <begin position="254"/>
        <end position="273"/>
    </location>
</feature>
<feature type="transmembrane region" description="Helical" evidence="1">
    <location>
        <begin position="279"/>
        <end position="300"/>
    </location>
</feature>
<feature type="transmembrane region" description="Helical" evidence="1">
    <location>
        <begin position="90"/>
        <end position="112"/>
    </location>
</feature>
<dbReference type="GeneID" id="38666182"/>
<dbReference type="EMBL" id="BMQS01000004">
    <property type="protein sequence ID" value="GGT90517.1"/>
    <property type="molecule type" value="Genomic_DNA"/>
</dbReference>
<feature type="transmembrane region" description="Helical" evidence="1">
    <location>
        <begin position="193"/>
        <end position="211"/>
    </location>
</feature>
<keyword evidence="5" id="KW-1185">Reference proteome</keyword>
<dbReference type="InterPro" id="IPR036259">
    <property type="entry name" value="MFS_trans_sf"/>
</dbReference>
<feature type="transmembrane region" description="Helical" evidence="1">
    <location>
        <begin position="124"/>
        <end position="147"/>
    </location>
</feature>
<keyword evidence="1" id="KW-0472">Membrane</keyword>
<evidence type="ECO:0000256" key="1">
    <source>
        <dbReference type="SAM" id="Phobius"/>
    </source>
</evidence>
<feature type="transmembrane region" description="Helical" evidence="1">
    <location>
        <begin position="64"/>
        <end position="84"/>
    </location>
</feature>
<evidence type="ECO:0000313" key="5">
    <source>
        <dbReference type="Proteomes" id="UP000276741"/>
    </source>
</evidence>
<reference evidence="5" key="2">
    <citation type="submission" date="2018-04" db="EMBL/GenBank/DDBJ databases">
        <title>Complete genome sequence of Sulfodiicoccus acidiphilus strain HS-1.</title>
        <authorList>
            <person name="Sakai H.D."/>
            <person name="Kurosawa N."/>
        </authorList>
    </citation>
    <scope>NUCLEOTIDE SEQUENCE [LARGE SCALE GENOMIC DNA]</scope>
    <source>
        <strain evidence="5">HS-1</strain>
    </source>
</reference>
<name>A0A348B286_9CREN</name>
<evidence type="ECO:0000313" key="4">
    <source>
        <dbReference type="EMBL" id="GGT90517.1"/>
    </source>
</evidence>
<feature type="transmembrane region" description="Helical" evidence="1">
    <location>
        <begin position="223"/>
        <end position="242"/>
    </location>
</feature>
<evidence type="ECO:0000313" key="3">
    <source>
        <dbReference type="EMBL" id="BBD72288.1"/>
    </source>
</evidence>